<dbReference type="Pfam" id="PF13500">
    <property type="entry name" value="AAA_26"/>
    <property type="match status" value="1"/>
</dbReference>
<dbReference type="Pfam" id="PF01515">
    <property type="entry name" value="PTA_PTB"/>
    <property type="match status" value="1"/>
</dbReference>
<evidence type="ECO:0000256" key="7">
    <source>
        <dbReference type="ARBA" id="ARBA00031108"/>
    </source>
</evidence>
<keyword evidence="5 10" id="KW-0808">Transferase</keyword>
<dbReference type="CDD" id="cd03109">
    <property type="entry name" value="DTBS"/>
    <property type="match status" value="1"/>
</dbReference>
<evidence type="ECO:0000313" key="11">
    <source>
        <dbReference type="Proteomes" id="UP000196082"/>
    </source>
</evidence>
<dbReference type="Gene3D" id="3.40.50.10750">
    <property type="entry name" value="Isocitrate/Isopropylmalate dehydrogenase-like"/>
    <property type="match status" value="1"/>
</dbReference>
<dbReference type="InterPro" id="IPR027417">
    <property type="entry name" value="P-loop_NTPase"/>
</dbReference>
<accession>A0A1Y3KPT6</accession>
<dbReference type="InterPro" id="IPR050500">
    <property type="entry name" value="Phos_Acetyltrans/Butyryltrans"/>
</dbReference>
<dbReference type="InterPro" id="IPR010766">
    <property type="entry name" value="DRTGG"/>
</dbReference>
<dbReference type="InterPro" id="IPR002505">
    <property type="entry name" value="PTA_PTB"/>
</dbReference>
<gene>
    <name evidence="10" type="ORF">B8W72_23895</name>
</gene>
<keyword evidence="6" id="KW-0012">Acyltransferase</keyword>
<dbReference type="SUPFAM" id="SSF52540">
    <property type="entry name" value="P-loop containing nucleoside triphosphate hydrolases"/>
    <property type="match status" value="1"/>
</dbReference>
<comment type="pathway">
    <text evidence="1">Metabolic intermediate biosynthesis; acetyl-CoA biosynthesis; acetyl-CoA from acetate: step 2/2.</text>
</comment>
<name>A0A1Y3KPT6_PSEPU</name>
<evidence type="ECO:0000256" key="1">
    <source>
        <dbReference type="ARBA" id="ARBA00004989"/>
    </source>
</evidence>
<dbReference type="PANTHER" id="PTHR43356">
    <property type="entry name" value="PHOSPHATE ACETYLTRANSFERASE"/>
    <property type="match status" value="1"/>
</dbReference>
<dbReference type="EMBL" id="NFSB01000087">
    <property type="protein sequence ID" value="OUM26271.1"/>
    <property type="molecule type" value="Genomic_DNA"/>
</dbReference>
<dbReference type="InterPro" id="IPR028979">
    <property type="entry name" value="Ser_kin/Pase_Hpr-like_N_sf"/>
</dbReference>
<comment type="caution">
    <text evidence="10">The sequence shown here is derived from an EMBL/GenBank/DDBJ whole genome shotgun (WGS) entry which is preliminary data.</text>
</comment>
<comment type="subunit">
    <text evidence="2">Homohexamer.</text>
</comment>
<organism evidence="10 11">
    <name type="scientific">Pseudomonas putida</name>
    <name type="common">Arthrobacter siderocapsulatus</name>
    <dbReference type="NCBI Taxonomy" id="303"/>
    <lineage>
        <taxon>Bacteria</taxon>
        <taxon>Pseudomonadati</taxon>
        <taxon>Pseudomonadota</taxon>
        <taxon>Gammaproteobacteria</taxon>
        <taxon>Pseudomonadales</taxon>
        <taxon>Pseudomonadaceae</taxon>
        <taxon>Pseudomonas</taxon>
    </lineage>
</organism>
<feature type="domain" description="Phosphate acetyl/butaryl transferase" evidence="8">
    <location>
        <begin position="495"/>
        <end position="809"/>
    </location>
</feature>
<dbReference type="Gene3D" id="3.40.50.300">
    <property type="entry name" value="P-loop containing nucleotide triphosphate hydrolases"/>
    <property type="match status" value="1"/>
</dbReference>
<reference evidence="10 11" key="1">
    <citation type="submission" date="2017-05" db="EMBL/GenBank/DDBJ databases">
        <title>Whole genome sequence of Pseudomonas putida isolate 1312 commercialized as a biostimulant.</title>
        <authorList>
            <person name="Crovadore J."/>
            <person name="Blanc P."/>
            <person name="Chablais R."/>
            <person name="Cochard B."/>
            <person name="Grizard D."/>
            <person name="Lefort F."/>
        </authorList>
    </citation>
    <scope>NUCLEOTIDE SEQUENCE [LARGE SCALE GENOMIC DNA]</scope>
    <source>
        <strain evidence="10 11">1312</strain>
    </source>
</reference>
<dbReference type="EC" id="2.3.1.8" evidence="3"/>
<evidence type="ECO:0000313" key="10">
    <source>
        <dbReference type="EMBL" id="OUM26271.1"/>
    </source>
</evidence>
<evidence type="ECO:0000259" key="8">
    <source>
        <dbReference type="Pfam" id="PF01515"/>
    </source>
</evidence>
<evidence type="ECO:0000256" key="4">
    <source>
        <dbReference type="ARBA" id="ARBA00021528"/>
    </source>
</evidence>
<dbReference type="Proteomes" id="UP000196082">
    <property type="component" value="Unassembled WGS sequence"/>
</dbReference>
<evidence type="ECO:0000256" key="2">
    <source>
        <dbReference type="ARBA" id="ARBA00011643"/>
    </source>
</evidence>
<feature type="domain" description="DRTGG" evidence="9">
    <location>
        <begin position="338"/>
        <end position="449"/>
    </location>
</feature>
<evidence type="ECO:0000256" key="6">
    <source>
        <dbReference type="ARBA" id="ARBA00023315"/>
    </source>
</evidence>
<dbReference type="NCBIfam" id="NF004167">
    <property type="entry name" value="PRK05632.1"/>
    <property type="match status" value="1"/>
</dbReference>
<dbReference type="Gene3D" id="3.40.50.10950">
    <property type="match status" value="1"/>
</dbReference>
<dbReference type="Gene3D" id="3.40.1390.20">
    <property type="entry name" value="HprK N-terminal domain-like"/>
    <property type="match status" value="1"/>
</dbReference>
<sequence length="816" mass="88321">METALLAAISMGQDLLQKYVERTSVTKPSSDCERTADKQRPISRITGFHQDEEGHWVAELSCGHTQHLRHQPPWQSRPWVLDPAQRAQRIGQPFACGWCAQGPMALPLAANFLHRLFREARMQTFFIAPTDFGVGLTSISLGLVRTLERAGLKVGFFKPIAQPHPGDTGPERSTELVARTHGITPPVPLSLAQVERMLGDGQLDELLEEIIRLYQQACIGNDVVVVEGMVPTRHASYAARVNLHLAKSLDAEVILVSAPENEVLSELSGRVELQAQLFGGPRDPKVLGVILNKVRTDESMTDFATRLREHSPLLRGNDFRLLGCIPYQPELNAPRTRDVADLLGAQVLNAGDYEQRRMSKIIICARTVANTVPLLTSGTLVVTPGDRDDIILAVSLAAINGVPLAGLLLTSDSKPDARILGLCRGALQAGLPILSVSTGSYDTANQLNSLNREIPVDDRERAEFITDFVASHLDAAWLHQRCGTPREMRLSPAVFRYQLIQRAQQANKRIVLPEGAEPLLVQAAAICQARGIARCVLLAKPEDVEAVARAQGITLPPGLEILDPELIRGRYVEPMVALRKSKNLNAPMAEQQLEDPVVIGTMMLALDEVDGLVSGLVHSTANTIRPALQLIKTAPGSSLVSSVFFMLFPEQVLVYGDCVMNPHPSATELAEIARQSAESAQAFGIAPRVAMISYSSDSASDEEVGKVREATRLAQGAAQALLIDGPLQYDAAANPAIARELAPDSPVAGRATVFVFPDLNTGNTTHKAVQRSADGVSLGPMLQGLRKPVNDLPRGAQVDDIVHTIALTAIQASVVR</sequence>
<dbReference type="AlphaFoldDB" id="A0A1Y3KPT6"/>
<proteinExistence type="predicted"/>
<dbReference type="SUPFAM" id="SSF53659">
    <property type="entry name" value="Isocitrate/Isopropylmalate dehydrogenase-like"/>
    <property type="match status" value="1"/>
</dbReference>
<protein>
    <recommendedName>
        <fullName evidence="4">Phosphate acetyltransferase</fullName>
        <ecNumber evidence="3">2.3.1.8</ecNumber>
    </recommendedName>
    <alternativeName>
        <fullName evidence="7">Phosphotransacetylase</fullName>
    </alternativeName>
</protein>
<dbReference type="NCBIfam" id="TIGR00651">
    <property type="entry name" value="pta"/>
    <property type="match status" value="1"/>
</dbReference>
<evidence type="ECO:0000256" key="5">
    <source>
        <dbReference type="ARBA" id="ARBA00022679"/>
    </source>
</evidence>
<evidence type="ECO:0000259" key="9">
    <source>
        <dbReference type="Pfam" id="PF07085"/>
    </source>
</evidence>
<dbReference type="NCBIfam" id="NF007233">
    <property type="entry name" value="PRK09653.1"/>
    <property type="match status" value="1"/>
</dbReference>
<dbReference type="PANTHER" id="PTHR43356:SF3">
    <property type="entry name" value="PHOSPHATE ACETYLTRANSFERASE"/>
    <property type="match status" value="1"/>
</dbReference>
<dbReference type="InterPro" id="IPR042112">
    <property type="entry name" value="P_AcTrfase_dom2"/>
</dbReference>
<dbReference type="SUPFAM" id="SSF75138">
    <property type="entry name" value="HprK N-terminal domain-like"/>
    <property type="match status" value="1"/>
</dbReference>
<evidence type="ECO:0000256" key="3">
    <source>
        <dbReference type="ARBA" id="ARBA00012707"/>
    </source>
</evidence>
<dbReference type="Pfam" id="PF12088">
    <property type="entry name" value="DUF3565"/>
    <property type="match status" value="1"/>
</dbReference>
<dbReference type="InterPro" id="IPR042113">
    <property type="entry name" value="P_AcTrfase_dom1"/>
</dbReference>
<dbReference type="InterPro" id="IPR004614">
    <property type="entry name" value="P_AcTrfase"/>
</dbReference>
<dbReference type="InterPro" id="IPR021948">
    <property type="entry name" value="DUF3565"/>
</dbReference>
<dbReference type="GO" id="GO:0008959">
    <property type="term" value="F:phosphate acetyltransferase activity"/>
    <property type="evidence" value="ECO:0007669"/>
    <property type="project" value="UniProtKB-EC"/>
</dbReference>
<dbReference type="Pfam" id="PF07085">
    <property type="entry name" value="DRTGG"/>
    <property type="match status" value="1"/>
</dbReference>